<dbReference type="EMBL" id="VJWL01000003">
    <property type="protein sequence ID" value="TRW48330.1"/>
    <property type="molecule type" value="Genomic_DNA"/>
</dbReference>
<name>A0A552WZS7_9GAMM</name>
<protein>
    <submittedName>
        <fullName evidence="2">DUF2061 domain-containing protein</fullName>
    </submittedName>
</protein>
<gene>
    <name evidence="2" type="ORF">FM042_09110</name>
</gene>
<dbReference type="Pfam" id="PF09834">
    <property type="entry name" value="DUF2061"/>
    <property type="match status" value="1"/>
</dbReference>
<sequence length="70" mass="7683">MKKTFSFAIVHFTVAFGVTWLITGSFVLGGLIALIEPAVNTVAYFFHEKAWQRFGKKDTAATSKSVQLSA</sequence>
<dbReference type="Proteomes" id="UP000320359">
    <property type="component" value="Unassembled WGS sequence"/>
</dbReference>
<dbReference type="RefSeq" id="WP_143236122.1">
    <property type="nucleotide sequence ID" value="NZ_VJWL01000003.1"/>
</dbReference>
<proteinExistence type="predicted"/>
<dbReference type="AlphaFoldDB" id="A0A552WZS7"/>
<organism evidence="2 3">
    <name type="scientific">Aliidiomarina halalkaliphila</name>
    <dbReference type="NCBI Taxonomy" id="2593535"/>
    <lineage>
        <taxon>Bacteria</taxon>
        <taxon>Pseudomonadati</taxon>
        <taxon>Pseudomonadota</taxon>
        <taxon>Gammaproteobacteria</taxon>
        <taxon>Alteromonadales</taxon>
        <taxon>Idiomarinaceae</taxon>
        <taxon>Aliidiomarina</taxon>
    </lineage>
</organism>
<keyword evidence="3" id="KW-1185">Reference proteome</keyword>
<accession>A0A552WZS7</accession>
<comment type="caution">
    <text evidence="2">The sequence shown here is derived from an EMBL/GenBank/DDBJ whole genome shotgun (WGS) entry which is preliminary data.</text>
</comment>
<feature type="domain" description="DUF2061" evidence="1">
    <location>
        <begin position="1"/>
        <end position="52"/>
    </location>
</feature>
<evidence type="ECO:0000313" key="2">
    <source>
        <dbReference type="EMBL" id="TRW48330.1"/>
    </source>
</evidence>
<dbReference type="OrthoDB" id="9133582at2"/>
<dbReference type="InterPro" id="IPR018638">
    <property type="entry name" value="DUF2061_membrane"/>
</dbReference>
<reference evidence="2 3" key="1">
    <citation type="submission" date="2019-07" db="EMBL/GenBank/DDBJ databases">
        <authorList>
            <person name="Yang M."/>
            <person name="Zhao D."/>
            <person name="Xiang H."/>
        </authorList>
    </citation>
    <scope>NUCLEOTIDE SEQUENCE [LARGE SCALE GENOMIC DNA]</scope>
    <source>
        <strain evidence="2 3">IM1326</strain>
    </source>
</reference>
<evidence type="ECO:0000259" key="1">
    <source>
        <dbReference type="Pfam" id="PF09834"/>
    </source>
</evidence>
<evidence type="ECO:0000313" key="3">
    <source>
        <dbReference type="Proteomes" id="UP000320359"/>
    </source>
</evidence>